<dbReference type="CDD" id="cd12148">
    <property type="entry name" value="fungal_TF_MHR"/>
    <property type="match status" value="1"/>
</dbReference>
<evidence type="ECO:0000313" key="8">
    <source>
        <dbReference type="EMBL" id="TVY81653.1"/>
    </source>
</evidence>
<comment type="caution">
    <text evidence="8">The sequence shown here is derived from an EMBL/GenBank/DDBJ whole genome shotgun (WGS) entry which is preliminary data.</text>
</comment>
<keyword evidence="9" id="KW-1185">Reference proteome</keyword>
<dbReference type="PANTHER" id="PTHR47338">
    <property type="entry name" value="ZN(II)2CYS6 TRANSCRIPTION FACTOR (EUROFUNG)-RELATED"/>
    <property type="match status" value="1"/>
</dbReference>
<dbReference type="GO" id="GO:0000981">
    <property type="term" value="F:DNA-binding transcription factor activity, RNA polymerase II-specific"/>
    <property type="evidence" value="ECO:0007669"/>
    <property type="project" value="InterPro"/>
</dbReference>
<evidence type="ECO:0000256" key="5">
    <source>
        <dbReference type="ARBA" id="ARBA00023242"/>
    </source>
</evidence>
<gene>
    <name evidence="8" type="ORF">LSUE1_G002743</name>
</gene>
<accession>A0A8T9CFS5</accession>
<evidence type="ECO:0000256" key="4">
    <source>
        <dbReference type="ARBA" id="ARBA00023163"/>
    </source>
</evidence>
<dbReference type="GO" id="GO:0008270">
    <property type="term" value="F:zinc ion binding"/>
    <property type="evidence" value="ECO:0007669"/>
    <property type="project" value="InterPro"/>
</dbReference>
<evidence type="ECO:0000256" key="1">
    <source>
        <dbReference type="ARBA" id="ARBA00004123"/>
    </source>
</evidence>
<evidence type="ECO:0000256" key="6">
    <source>
        <dbReference type="SAM" id="MobiDB-lite"/>
    </source>
</evidence>
<feature type="region of interest" description="Disordered" evidence="6">
    <location>
        <begin position="40"/>
        <end position="72"/>
    </location>
</feature>
<dbReference type="InterPro" id="IPR050815">
    <property type="entry name" value="TF_fung"/>
</dbReference>
<keyword evidence="4" id="KW-0804">Transcription</keyword>
<dbReference type="EMBL" id="QGMK01000443">
    <property type="protein sequence ID" value="TVY81653.1"/>
    <property type="molecule type" value="Genomic_DNA"/>
</dbReference>
<comment type="subcellular location">
    <subcellularLocation>
        <location evidence="1">Nucleus</location>
    </subcellularLocation>
</comment>
<organism evidence="8 9">
    <name type="scientific">Lachnellula suecica</name>
    <dbReference type="NCBI Taxonomy" id="602035"/>
    <lineage>
        <taxon>Eukaryota</taxon>
        <taxon>Fungi</taxon>
        <taxon>Dikarya</taxon>
        <taxon>Ascomycota</taxon>
        <taxon>Pezizomycotina</taxon>
        <taxon>Leotiomycetes</taxon>
        <taxon>Helotiales</taxon>
        <taxon>Lachnaceae</taxon>
        <taxon>Lachnellula</taxon>
    </lineage>
</organism>
<keyword evidence="3" id="KW-0805">Transcription regulation</keyword>
<evidence type="ECO:0000259" key="7">
    <source>
        <dbReference type="Pfam" id="PF04082"/>
    </source>
</evidence>
<proteinExistence type="predicted"/>
<keyword evidence="5" id="KW-0539">Nucleus</keyword>
<dbReference type="Pfam" id="PF04082">
    <property type="entry name" value="Fungal_trans"/>
    <property type="match status" value="1"/>
</dbReference>
<evidence type="ECO:0000256" key="3">
    <source>
        <dbReference type="ARBA" id="ARBA00023015"/>
    </source>
</evidence>
<dbReference type="PANTHER" id="PTHR47338:SF20">
    <property type="entry name" value="ZN(II)2CYS6 TRANSCRIPTION FACTOR (EUROFUNG)"/>
    <property type="match status" value="1"/>
</dbReference>
<protein>
    <recommendedName>
        <fullName evidence="7">Xylanolytic transcriptional activator regulatory domain-containing protein</fullName>
    </recommendedName>
</protein>
<reference evidence="8 9" key="1">
    <citation type="submission" date="2018-05" db="EMBL/GenBank/DDBJ databases">
        <title>Genome sequencing and assembly of the regulated plant pathogen Lachnellula willkommii and related sister species for the development of diagnostic species identification markers.</title>
        <authorList>
            <person name="Giroux E."/>
            <person name="Bilodeau G."/>
        </authorList>
    </citation>
    <scope>NUCLEOTIDE SEQUENCE [LARGE SCALE GENOMIC DNA]</scope>
    <source>
        <strain evidence="8 9">CBS 268.59</strain>
    </source>
</reference>
<keyword evidence="2" id="KW-0479">Metal-binding</keyword>
<feature type="domain" description="Xylanolytic transcriptional activator regulatory" evidence="7">
    <location>
        <begin position="92"/>
        <end position="351"/>
    </location>
</feature>
<dbReference type="AlphaFoldDB" id="A0A8T9CFS5"/>
<dbReference type="InterPro" id="IPR007219">
    <property type="entry name" value="XnlR_reg_dom"/>
</dbReference>
<name>A0A8T9CFS5_9HELO</name>
<evidence type="ECO:0000313" key="9">
    <source>
        <dbReference type="Proteomes" id="UP000469558"/>
    </source>
</evidence>
<dbReference type="GO" id="GO:0005634">
    <property type="term" value="C:nucleus"/>
    <property type="evidence" value="ECO:0007669"/>
    <property type="project" value="UniProtKB-SubCell"/>
</dbReference>
<evidence type="ECO:0000256" key="2">
    <source>
        <dbReference type="ARBA" id="ARBA00022723"/>
    </source>
</evidence>
<dbReference type="GO" id="GO:0006351">
    <property type="term" value="P:DNA-templated transcription"/>
    <property type="evidence" value="ECO:0007669"/>
    <property type="project" value="InterPro"/>
</dbReference>
<dbReference type="OrthoDB" id="3862662at2759"/>
<sequence>MSGLKKNEGFVQDMFLLWKAGLKLEQDFLMFRSQHQPNLGQIGASPEQASPTSPYEGSFGIPSPASQNNRSTEDSELQFFSQPILNDLCNAWFERYHPWFPILHKLSVLGTIENTVTLTESPIYIVLKAIVAITLPHWCLSNPLSREERRRISEKFRKQVIIQAISDLSLQSLQAVLIVTTIDYGAGRLSEFWNLVALCKRMGTQLGLRDLVANKCDNFNRLSTLPPRMIPVPTSLIEQEEKIRAYWVTEVLDSMTSLGAGWNLSLSRPENEAWFPCNETVWAFPEKATSFSSFDDSEVSSVFSLYLNLVTHQLYQVHLFLQQSYDATSAVDRARWQSQCIAVDEALNTWRSSNLETGYVGHDSTMVLSAVTFNTAIIALYQRLALPPKGLAEVHGPWYHAIQRCLSACDEMSTIIRAVNDADLENMSPHMIFCIFVAARFYLVHAKVLSVETPRSLDLLIYGLKTCGQRWYFARRLESVLHTAIAEKTIPIVMSSLPQQFYDLQYSSLDIDHALSIWAENGRSARAL</sequence>
<dbReference type="Proteomes" id="UP000469558">
    <property type="component" value="Unassembled WGS sequence"/>
</dbReference>
<dbReference type="GO" id="GO:0003677">
    <property type="term" value="F:DNA binding"/>
    <property type="evidence" value="ECO:0007669"/>
    <property type="project" value="InterPro"/>
</dbReference>